<dbReference type="InterPro" id="IPR001764">
    <property type="entry name" value="Glyco_hydro_3_N"/>
</dbReference>
<dbReference type="Pfam" id="PF01915">
    <property type="entry name" value="Glyco_hydro_3_C"/>
    <property type="match status" value="1"/>
</dbReference>
<dbReference type="Gene3D" id="2.60.40.10">
    <property type="entry name" value="Immunoglobulins"/>
    <property type="match status" value="1"/>
</dbReference>
<keyword evidence="1" id="KW-0378">Hydrolase</keyword>
<dbReference type="Proteomes" id="UP000254792">
    <property type="component" value="Chromosome"/>
</dbReference>
<feature type="domain" description="Glycoside hydrolase family 3 N-terminal" evidence="2">
    <location>
        <begin position="15"/>
        <end position="345"/>
    </location>
</feature>
<dbReference type="PANTHER" id="PTHR30620:SF123">
    <property type="entry name" value="BETA-XYLOSIDASE"/>
    <property type="match status" value="1"/>
</dbReference>
<dbReference type="InterPro" id="IPR036881">
    <property type="entry name" value="Glyco_hydro_3_C_sf"/>
</dbReference>
<dbReference type="InterPro" id="IPR051915">
    <property type="entry name" value="Cellulose_Degrad_GH3"/>
</dbReference>
<evidence type="ECO:0000256" key="1">
    <source>
        <dbReference type="ARBA" id="ARBA00022801"/>
    </source>
</evidence>
<feature type="domain" description="Glycoside hydrolase family 3 C-terminal" evidence="3">
    <location>
        <begin position="380"/>
        <end position="610"/>
    </location>
</feature>
<dbReference type="InterPro" id="IPR036962">
    <property type="entry name" value="Glyco_hydro_3_N_sf"/>
</dbReference>
<dbReference type="OrthoDB" id="9805821at2"/>
<sequence>MKNKKEILKIIESMTLKEKIGQINQPHYGWTIWYKKDNQYFLTDEFKNFIKDFGGVGSIYGILRTDPWTKKDFENGFANGDQIKIINLVQNYILENTRLKIPALIAEECPHGHQSLFSESYPTNISIGSSFDLKNYGKVINEQRKLLESKGVNLALISGLDIPVDKRWGRTEECFSEDPLIASKFNSVMVENMQAEDKVGVTIKHFIAYGAAADGKNGLNANIGNRELEEIHMKPFYGALDKKVKSVMVAYNEIDGVPCIVNEWLLKDILRNKLNYQGMIMADGLAIDGLQQKWINNNHIVAASALKSGIDISLWDKTFLDLDSCLKQNLIKESDIDQAVFNVLKLKNELNLLDKNLFEEKKIFQEDQNINIAMAASGSVVLKNDKDILPLKTYNQKVLVVGDNIDDVYYQLGDYSSFQKDNFSTYQDGINQIANKLNWKVSYSNYDIKVNTQDYDLVIFFGGGNSKRDFTAQFESNGAIKSSKQKTMTSGEGVDLHNLDLPKEQINSFETIKAKKIITIINTGKPMVLTTIFSRSDAMVITWYPGNRAGDVISKILLGDLEPSGRLNHSFPRYTSINSLRYNDKNIGGYKYFDLPESETLFPFGYGLGYGLPFEIKAKDFAKNDNQVSIILELENPNSFNRTEPILLFKEVRDSIFTQRKEELVDFEKVELKAKEKKLIEFKVDLKTNWKFNLNDNNPNLTIKWYVKQNDKIVILK</sequence>
<reference evidence="4 5" key="1">
    <citation type="submission" date="2018-07" db="EMBL/GenBank/DDBJ databases">
        <title>Complete genome sequence of Spiroplasma alleghenense PLHS-1 (ATCC 51752).</title>
        <authorList>
            <person name="Chou L."/>
            <person name="Lee T.-Y."/>
            <person name="Tsai Y.-M."/>
            <person name="Kuo C.-H."/>
        </authorList>
    </citation>
    <scope>NUCLEOTIDE SEQUENCE [LARGE SCALE GENOMIC DNA]</scope>
    <source>
        <strain evidence="4 5">PLHS-1</strain>
    </source>
</reference>
<dbReference type="SUPFAM" id="SSF51445">
    <property type="entry name" value="(Trans)glycosidases"/>
    <property type="match status" value="1"/>
</dbReference>
<dbReference type="InterPro" id="IPR017853">
    <property type="entry name" value="GH"/>
</dbReference>
<dbReference type="InterPro" id="IPR013783">
    <property type="entry name" value="Ig-like_fold"/>
</dbReference>
<dbReference type="EMBL" id="CP031376">
    <property type="protein sequence ID" value="AXK51657.1"/>
    <property type="molecule type" value="Genomic_DNA"/>
</dbReference>
<organism evidence="4 5">
    <name type="scientific">Spiroplasma alleghenense</name>
    <dbReference type="NCBI Taxonomy" id="216931"/>
    <lineage>
        <taxon>Bacteria</taxon>
        <taxon>Bacillati</taxon>
        <taxon>Mycoplasmatota</taxon>
        <taxon>Mollicutes</taxon>
        <taxon>Entomoplasmatales</taxon>
        <taxon>Spiroplasmataceae</taxon>
        <taxon>Spiroplasma</taxon>
    </lineage>
</organism>
<proteinExistence type="predicted"/>
<dbReference type="Pfam" id="PF00933">
    <property type="entry name" value="Glyco_hydro_3"/>
    <property type="match status" value="1"/>
</dbReference>
<name>A0A345Z4X8_9MOLU</name>
<evidence type="ECO:0000313" key="5">
    <source>
        <dbReference type="Proteomes" id="UP000254792"/>
    </source>
</evidence>
<dbReference type="Gene3D" id="3.40.50.1700">
    <property type="entry name" value="Glycoside hydrolase family 3 C-terminal domain"/>
    <property type="match status" value="1"/>
</dbReference>
<dbReference type="SUPFAM" id="SSF52279">
    <property type="entry name" value="Beta-D-glucan exohydrolase, C-terminal domain"/>
    <property type="match status" value="1"/>
</dbReference>
<evidence type="ECO:0000259" key="2">
    <source>
        <dbReference type="Pfam" id="PF00933"/>
    </source>
</evidence>
<dbReference type="PRINTS" id="PR00133">
    <property type="entry name" value="GLHYDRLASE3"/>
</dbReference>
<dbReference type="PANTHER" id="PTHR30620">
    <property type="entry name" value="PERIPLASMIC BETA-GLUCOSIDASE-RELATED"/>
    <property type="match status" value="1"/>
</dbReference>
<dbReference type="InterPro" id="IPR002772">
    <property type="entry name" value="Glyco_hydro_3_C"/>
</dbReference>
<dbReference type="KEGG" id="salx:SALLE_v1c09870"/>
<gene>
    <name evidence="4" type="primary">bglX</name>
    <name evidence="4" type="ORF">SALLE_v1c09870</name>
</gene>
<dbReference type="Gene3D" id="3.20.20.300">
    <property type="entry name" value="Glycoside hydrolase, family 3, N-terminal domain"/>
    <property type="match status" value="1"/>
</dbReference>
<accession>A0A345Z4X8</accession>
<dbReference type="GO" id="GO:0008422">
    <property type="term" value="F:beta-glucosidase activity"/>
    <property type="evidence" value="ECO:0007669"/>
    <property type="project" value="TreeGrafter"/>
</dbReference>
<evidence type="ECO:0000313" key="4">
    <source>
        <dbReference type="EMBL" id="AXK51657.1"/>
    </source>
</evidence>
<keyword evidence="5" id="KW-1185">Reference proteome</keyword>
<protein>
    <submittedName>
        <fullName evidence="4">Beta-glucosidase</fullName>
    </submittedName>
</protein>
<dbReference type="GO" id="GO:0009251">
    <property type="term" value="P:glucan catabolic process"/>
    <property type="evidence" value="ECO:0007669"/>
    <property type="project" value="TreeGrafter"/>
</dbReference>
<dbReference type="AlphaFoldDB" id="A0A345Z4X8"/>
<dbReference type="RefSeq" id="WP_115558548.1">
    <property type="nucleotide sequence ID" value="NZ_CP031376.1"/>
</dbReference>
<evidence type="ECO:0000259" key="3">
    <source>
        <dbReference type="Pfam" id="PF01915"/>
    </source>
</evidence>